<dbReference type="GeneID" id="8856493"/>
<gene>
    <name evidence="4" type="ORF">NAEGRDRAFT_62221</name>
</gene>
<accession>D2V0A2</accession>
<dbReference type="Pfam" id="PF17177">
    <property type="entry name" value="PPR_long"/>
    <property type="match status" value="1"/>
</dbReference>
<evidence type="ECO:0000256" key="1">
    <source>
        <dbReference type="ARBA" id="ARBA00022737"/>
    </source>
</evidence>
<dbReference type="RefSeq" id="XP_002682237.1">
    <property type="nucleotide sequence ID" value="XM_002682191.1"/>
</dbReference>
<dbReference type="NCBIfam" id="TIGR00756">
    <property type="entry name" value="PPR"/>
    <property type="match status" value="1"/>
</dbReference>
<dbReference type="AlphaFoldDB" id="D2V0A2"/>
<keyword evidence="1" id="KW-0677">Repeat</keyword>
<dbReference type="Proteomes" id="UP000006671">
    <property type="component" value="Unassembled WGS sequence"/>
</dbReference>
<dbReference type="GO" id="GO:0009507">
    <property type="term" value="C:chloroplast"/>
    <property type="evidence" value="ECO:0007669"/>
    <property type="project" value="TreeGrafter"/>
</dbReference>
<keyword evidence="5" id="KW-1185">Reference proteome</keyword>
<dbReference type="PROSITE" id="PS51375">
    <property type="entry name" value="PPR"/>
    <property type="match status" value="1"/>
</dbReference>
<dbReference type="InParanoid" id="D2V0A2"/>
<feature type="domain" description="PROP1-like PPR" evidence="3">
    <location>
        <begin position="117"/>
        <end position="205"/>
    </location>
</feature>
<evidence type="ECO:0000313" key="5">
    <source>
        <dbReference type="Proteomes" id="UP000006671"/>
    </source>
</evidence>
<evidence type="ECO:0000259" key="3">
    <source>
        <dbReference type="Pfam" id="PF17177"/>
    </source>
</evidence>
<dbReference type="OMA" id="HGINTHS"/>
<dbReference type="OrthoDB" id="1304492at2759"/>
<dbReference type="InterPro" id="IPR002885">
    <property type="entry name" value="PPR_rpt"/>
</dbReference>
<dbReference type="STRING" id="5762.D2V0A2"/>
<evidence type="ECO:0000313" key="4">
    <source>
        <dbReference type="EMBL" id="EFC49493.1"/>
    </source>
</evidence>
<dbReference type="InterPro" id="IPR033443">
    <property type="entry name" value="PROP1-like_PPR_dom"/>
</dbReference>
<dbReference type="EMBL" id="GG738847">
    <property type="protein sequence ID" value="EFC49493.1"/>
    <property type="molecule type" value="Genomic_DNA"/>
</dbReference>
<dbReference type="PANTHER" id="PTHR47936">
    <property type="entry name" value="PPR_LONG DOMAIN-CONTAINING PROTEIN"/>
    <property type="match status" value="1"/>
</dbReference>
<feature type="repeat" description="PPR" evidence="2">
    <location>
        <begin position="174"/>
        <end position="208"/>
    </location>
</feature>
<sequence length="223" mass="25794">MLRAALTSSTKARLCSKNVIHSSQLVSSSISYTFMKSSNNSLLLTLPSKQIRFYAEAQREKSPKSKHGKESSFKRLSHEECVQVYDFWKSQGKQINFTFYRQFLQHCNTLCWDHPQYVEKALSIAEDMKKDGIAWNLEVYFILIQCCIRSKSPQNLDKAFALQSEMEKSGIQSTQLIYNSLIRGCALLDQVERAKPVFTEMMKLKDIPQGIKFDDVYKHLKEL</sequence>
<evidence type="ECO:0000256" key="2">
    <source>
        <dbReference type="PROSITE-ProRule" id="PRU00708"/>
    </source>
</evidence>
<name>D2V0A2_NAEGR</name>
<dbReference type="KEGG" id="ngr:NAEGRDRAFT_62221"/>
<reference evidence="4 5" key="1">
    <citation type="journal article" date="2010" name="Cell">
        <title>The genome of Naegleria gruberi illuminates early eukaryotic versatility.</title>
        <authorList>
            <person name="Fritz-Laylin L.K."/>
            <person name="Prochnik S.E."/>
            <person name="Ginger M.L."/>
            <person name="Dacks J.B."/>
            <person name="Carpenter M.L."/>
            <person name="Field M.C."/>
            <person name="Kuo A."/>
            <person name="Paredez A."/>
            <person name="Chapman J."/>
            <person name="Pham J."/>
            <person name="Shu S."/>
            <person name="Neupane R."/>
            <person name="Cipriano M."/>
            <person name="Mancuso J."/>
            <person name="Tu H."/>
            <person name="Salamov A."/>
            <person name="Lindquist E."/>
            <person name="Shapiro H."/>
            <person name="Lucas S."/>
            <person name="Grigoriev I.V."/>
            <person name="Cande W.Z."/>
            <person name="Fulton C."/>
            <person name="Rokhsar D.S."/>
            <person name="Dawson S.C."/>
        </authorList>
    </citation>
    <scope>NUCLEOTIDE SEQUENCE [LARGE SCALE GENOMIC DNA]</scope>
    <source>
        <strain evidence="4 5">NEG-M</strain>
    </source>
</reference>
<proteinExistence type="predicted"/>
<dbReference type="PANTHER" id="PTHR47936:SF1">
    <property type="entry name" value="PENTATRICOPEPTIDE REPEAT-CONTAINING PROTEIN GUN1, CHLOROPLASTIC"/>
    <property type="match status" value="1"/>
</dbReference>
<dbReference type="VEuPathDB" id="AmoebaDB:NAEGRDRAFT_62221"/>
<dbReference type="Gene3D" id="1.25.40.10">
    <property type="entry name" value="Tetratricopeptide repeat domain"/>
    <property type="match status" value="1"/>
</dbReference>
<dbReference type="GO" id="GO:0031930">
    <property type="term" value="P:mitochondria-nucleus signaling pathway"/>
    <property type="evidence" value="ECO:0007669"/>
    <property type="project" value="TreeGrafter"/>
</dbReference>
<protein>
    <submittedName>
        <fullName evidence="4">Predicted protein</fullName>
    </submittedName>
</protein>
<dbReference type="InterPro" id="IPR011990">
    <property type="entry name" value="TPR-like_helical_dom_sf"/>
</dbReference>
<organism evidence="5">
    <name type="scientific">Naegleria gruberi</name>
    <name type="common">Amoeba</name>
    <dbReference type="NCBI Taxonomy" id="5762"/>
    <lineage>
        <taxon>Eukaryota</taxon>
        <taxon>Discoba</taxon>
        <taxon>Heterolobosea</taxon>
        <taxon>Tetramitia</taxon>
        <taxon>Eutetramitia</taxon>
        <taxon>Vahlkampfiidae</taxon>
        <taxon>Naegleria</taxon>
    </lineage>
</organism>